<evidence type="ECO:0000313" key="2">
    <source>
        <dbReference type="Proteomes" id="UP001621418"/>
    </source>
</evidence>
<protein>
    <recommendedName>
        <fullName evidence="3">DUF4267 domain-containing protein</fullName>
    </recommendedName>
</protein>
<organism evidence="1 2">
    <name type="scientific">Nocardia salmonicida</name>
    <dbReference type="NCBI Taxonomy" id="53431"/>
    <lineage>
        <taxon>Bacteria</taxon>
        <taxon>Bacillati</taxon>
        <taxon>Actinomycetota</taxon>
        <taxon>Actinomycetes</taxon>
        <taxon>Mycobacteriales</taxon>
        <taxon>Nocardiaceae</taxon>
        <taxon>Nocardia</taxon>
    </lineage>
</organism>
<sequence>MNPTTPSRILGVATAAYGVAVTVRPEILLRPSGLGTGAEPELRALARSVALRDVLSGLASVTATGARARTVAAFVRIGSDAADTAVFAHALRGRPELGKTLAVTSTWGLLCLAGAVYERRGRTRPVLERGAHRP</sequence>
<proteinExistence type="predicted"/>
<gene>
    <name evidence="1" type="ORF">OG308_24880</name>
</gene>
<accession>A0ABZ1N3M6</accession>
<dbReference type="Proteomes" id="UP001621418">
    <property type="component" value="Chromosome"/>
</dbReference>
<reference evidence="1 2" key="1">
    <citation type="submission" date="2022-10" db="EMBL/GenBank/DDBJ databases">
        <title>The complete genomes of actinobacterial strains from the NBC collection.</title>
        <authorList>
            <person name="Joergensen T.S."/>
            <person name="Alvarez Arevalo M."/>
            <person name="Sterndorff E.B."/>
            <person name="Faurdal D."/>
            <person name="Vuksanovic O."/>
            <person name="Mourched A.-S."/>
            <person name="Charusanti P."/>
            <person name="Shaw S."/>
            <person name="Blin K."/>
            <person name="Weber T."/>
        </authorList>
    </citation>
    <scope>NUCLEOTIDE SEQUENCE [LARGE SCALE GENOMIC DNA]</scope>
    <source>
        <strain evidence="1 2">NBC_01413</strain>
    </source>
</reference>
<dbReference type="RefSeq" id="WP_328663277.1">
    <property type="nucleotide sequence ID" value="NZ_CP108014.1"/>
</dbReference>
<evidence type="ECO:0008006" key="3">
    <source>
        <dbReference type="Google" id="ProtNLM"/>
    </source>
</evidence>
<dbReference type="GeneID" id="91377365"/>
<evidence type="ECO:0000313" key="1">
    <source>
        <dbReference type="EMBL" id="WTY34534.1"/>
    </source>
</evidence>
<name>A0ABZ1N3M6_9NOCA</name>
<dbReference type="EMBL" id="CP109527">
    <property type="protein sequence ID" value="WTY34534.1"/>
    <property type="molecule type" value="Genomic_DNA"/>
</dbReference>
<keyword evidence="2" id="KW-1185">Reference proteome</keyword>